<evidence type="ECO:0000256" key="1">
    <source>
        <dbReference type="SAM" id="SignalP"/>
    </source>
</evidence>
<sequence>MRGVTRGALTAFSITGLAAATLVGGPVAANATPPSGVTGEILWQKTVGDTDVVYRKITIQPGGTTGWHFHDGNLIAKVAEGTLDHFGSDCKSDGHYNKGAVFHEPDHQVHIGRNLTDKPIVLLVYYFNPKGAPLSEDAANPGCSFQ</sequence>
<dbReference type="SUPFAM" id="SSF51182">
    <property type="entry name" value="RmlC-like cupins"/>
    <property type="match status" value="1"/>
</dbReference>
<dbReference type="AlphaFoldDB" id="A0A4R4QCW8"/>
<dbReference type="Pfam" id="PF07883">
    <property type="entry name" value="Cupin_2"/>
    <property type="match status" value="1"/>
</dbReference>
<organism evidence="3 4">
    <name type="scientific">Kribbella albertanoniae</name>
    <dbReference type="NCBI Taxonomy" id="1266829"/>
    <lineage>
        <taxon>Bacteria</taxon>
        <taxon>Bacillati</taxon>
        <taxon>Actinomycetota</taxon>
        <taxon>Actinomycetes</taxon>
        <taxon>Propionibacteriales</taxon>
        <taxon>Kribbellaceae</taxon>
        <taxon>Kribbella</taxon>
    </lineage>
</organism>
<keyword evidence="4" id="KW-1185">Reference proteome</keyword>
<gene>
    <name evidence="3" type="ORF">E1261_06280</name>
</gene>
<evidence type="ECO:0000313" key="4">
    <source>
        <dbReference type="Proteomes" id="UP000295075"/>
    </source>
</evidence>
<name>A0A4R4QCW8_9ACTN</name>
<accession>A0A4R4QCW8</accession>
<dbReference type="Proteomes" id="UP000295075">
    <property type="component" value="Unassembled WGS sequence"/>
</dbReference>
<dbReference type="RefSeq" id="WP_132403281.1">
    <property type="nucleotide sequence ID" value="NZ_SMKA01000015.1"/>
</dbReference>
<dbReference type="EMBL" id="SMKA01000015">
    <property type="protein sequence ID" value="TDC33264.1"/>
    <property type="molecule type" value="Genomic_DNA"/>
</dbReference>
<dbReference type="Gene3D" id="2.60.120.10">
    <property type="entry name" value="Jelly Rolls"/>
    <property type="match status" value="1"/>
</dbReference>
<keyword evidence="1" id="KW-0732">Signal</keyword>
<dbReference type="OrthoDB" id="129561at2"/>
<protein>
    <submittedName>
        <fullName evidence="3">Cupin domain-containing protein</fullName>
    </submittedName>
</protein>
<reference evidence="3 4" key="1">
    <citation type="submission" date="2019-03" db="EMBL/GenBank/DDBJ databases">
        <title>Draft genome sequences of novel Actinobacteria.</title>
        <authorList>
            <person name="Sahin N."/>
            <person name="Ay H."/>
            <person name="Saygin H."/>
        </authorList>
    </citation>
    <scope>NUCLEOTIDE SEQUENCE [LARGE SCALE GENOMIC DNA]</scope>
    <source>
        <strain evidence="3 4">JCM 30547</strain>
    </source>
</reference>
<dbReference type="InterPro" id="IPR011051">
    <property type="entry name" value="RmlC_Cupin_sf"/>
</dbReference>
<feature type="chain" id="PRO_5020667697" evidence="1">
    <location>
        <begin position="32"/>
        <end position="146"/>
    </location>
</feature>
<comment type="caution">
    <text evidence="3">The sequence shown here is derived from an EMBL/GenBank/DDBJ whole genome shotgun (WGS) entry which is preliminary data.</text>
</comment>
<feature type="signal peptide" evidence="1">
    <location>
        <begin position="1"/>
        <end position="31"/>
    </location>
</feature>
<proteinExistence type="predicted"/>
<feature type="domain" description="Cupin type-2" evidence="2">
    <location>
        <begin position="57"/>
        <end position="124"/>
    </location>
</feature>
<evidence type="ECO:0000259" key="2">
    <source>
        <dbReference type="Pfam" id="PF07883"/>
    </source>
</evidence>
<dbReference type="InterPro" id="IPR014710">
    <property type="entry name" value="RmlC-like_jellyroll"/>
</dbReference>
<evidence type="ECO:0000313" key="3">
    <source>
        <dbReference type="EMBL" id="TDC33264.1"/>
    </source>
</evidence>
<dbReference type="InterPro" id="IPR013096">
    <property type="entry name" value="Cupin_2"/>
</dbReference>